<protein>
    <recommendedName>
        <fullName evidence="2">RAI1-like domain-containing protein</fullName>
    </recommendedName>
</protein>
<dbReference type="VEuPathDB" id="FungiDB:ASPBRDRAFT_52833"/>
<dbReference type="EMBL" id="KV878681">
    <property type="protein sequence ID" value="OJJ74838.1"/>
    <property type="molecule type" value="Genomic_DNA"/>
</dbReference>
<evidence type="ECO:0000256" key="1">
    <source>
        <dbReference type="SAM" id="MobiDB-lite"/>
    </source>
</evidence>
<feature type="compositionally biased region" description="Low complexity" evidence="1">
    <location>
        <begin position="216"/>
        <end position="232"/>
    </location>
</feature>
<dbReference type="Proteomes" id="UP000184499">
    <property type="component" value="Unassembled WGS sequence"/>
</dbReference>
<proteinExistence type="predicted"/>
<dbReference type="OrthoDB" id="5393654at2759"/>
<accession>A0A1L9USY6</accession>
<dbReference type="PANTHER" id="PTHR35179:SF2">
    <property type="entry name" value="START DOMAIN-CONTAINING PROTEIN"/>
    <property type="match status" value="1"/>
</dbReference>
<sequence length="373" mass="41326">MPKVPLIKGLLLPIGEIPLDSIQADPSISCTKKDLKTITSYNLLPKKEKSMVVPGTPSIWKPPTTPRLIPADAGKYILDPNSFIFPKSPLEPLLRAILTTHPNYTLTTTDLITDRRNLRLLLGFVSANKKPFRINLEVIESTICLSTWTSSKNHTNFVGKFEGYGHEFEKISTWNPRYVRGSIIHNRVVKYTLGGIQILLRYEVDACLPGKPVRNQPPTTTTTNSSNQQPPTGISVIKSGTLAPPHRIIEIKTGPVTKRLDNSKTLSQMWFSHTPILCTGQYQPDGTFLPAKTQNMEKEGRLAGWERDNADKIRKLVRVLRMVFEVVKAVPHKCALVHTGDGVLRVYQDGSGNGKGKGVSGELLGLWNIAPAV</sequence>
<organism evidence="3 4">
    <name type="scientific">Aspergillus brasiliensis (strain CBS 101740 / IMI 381727 / IBT 21946)</name>
    <dbReference type="NCBI Taxonomy" id="767769"/>
    <lineage>
        <taxon>Eukaryota</taxon>
        <taxon>Fungi</taxon>
        <taxon>Dikarya</taxon>
        <taxon>Ascomycota</taxon>
        <taxon>Pezizomycotina</taxon>
        <taxon>Eurotiomycetes</taxon>
        <taxon>Eurotiomycetidae</taxon>
        <taxon>Eurotiales</taxon>
        <taxon>Aspergillaceae</taxon>
        <taxon>Aspergillus</taxon>
        <taxon>Aspergillus subgen. Circumdati</taxon>
    </lineage>
</organism>
<dbReference type="AlphaFoldDB" id="A0A1L9USY6"/>
<dbReference type="RefSeq" id="XP_067482086.1">
    <property type="nucleotide sequence ID" value="XM_067626954.1"/>
</dbReference>
<feature type="domain" description="RAI1-like" evidence="2">
    <location>
        <begin position="89"/>
        <end position="213"/>
    </location>
</feature>
<dbReference type="PANTHER" id="PTHR35179">
    <property type="entry name" value="PROTEIN CBG02620"/>
    <property type="match status" value="1"/>
</dbReference>
<dbReference type="Pfam" id="PF08652">
    <property type="entry name" value="RAI1"/>
    <property type="match status" value="1"/>
</dbReference>
<evidence type="ECO:0000259" key="2">
    <source>
        <dbReference type="Pfam" id="PF08652"/>
    </source>
</evidence>
<keyword evidence="4" id="KW-1185">Reference proteome</keyword>
<dbReference type="OMA" id="LWFSQTP"/>
<reference evidence="4" key="1">
    <citation type="journal article" date="2017" name="Genome Biol.">
        <title>Comparative genomics reveals high biological diversity and specific adaptations in the industrially and medically important fungal genus Aspergillus.</title>
        <authorList>
            <person name="de Vries R.P."/>
            <person name="Riley R."/>
            <person name="Wiebenga A."/>
            <person name="Aguilar-Osorio G."/>
            <person name="Amillis S."/>
            <person name="Uchima C.A."/>
            <person name="Anderluh G."/>
            <person name="Asadollahi M."/>
            <person name="Askin M."/>
            <person name="Barry K."/>
            <person name="Battaglia E."/>
            <person name="Bayram O."/>
            <person name="Benocci T."/>
            <person name="Braus-Stromeyer S.A."/>
            <person name="Caldana C."/>
            <person name="Canovas D."/>
            <person name="Cerqueira G.C."/>
            <person name="Chen F."/>
            <person name="Chen W."/>
            <person name="Choi C."/>
            <person name="Clum A."/>
            <person name="Dos Santos R.A."/>
            <person name="Damasio A.R."/>
            <person name="Diallinas G."/>
            <person name="Emri T."/>
            <person name="Fekete E."/>
            <person name="Flipphi M."/>
            <person name="Freyberg S."/>
            <person name="Gallo A."/>
            <person name="Gournas C."/>
            <person name="Habgood R."/>
            <person name="Hainaut M."/>
            <person name="Harispe M.L."/>
            <person name="Henrissat B."/>
            <person name="Hilden K.S."/>
            <person name="Hope R."/>
            <person name="Hossain A."/>
            <person name="Karabika E."/>
            <person name="Karaffa L."/>
            <person name="Karanyi Z."/>
            <person name="Krasevec N."/>
            <person name="Kuo A."/>
            <person name="Kusch H."/>
            <person name="LaButti K."/>
            <person name="Lagendijk E.L."/>
            <person name="Lapidus A."/>
            <person name="Levasseur A."/>
            <person name="Lindquist E."/>
            <person name="Lipzen A."/>
            <person name="Logrieco A.F."/>
            <person name="MacCabe A."/>
            <person name="Maekelae M.R."/>
            <person name="Malavazi I."/>
            <person name="Melin P."/>
            <person name="Meyer V."/>
            <person name="Mielnichuk N."/>
            <person name="Miskei M."/>
            <person name="Molnar A.P."/>
            <person name="Mule G."/>
            <person name="Ngan C.Y."/>
            <person name="Orejas M."/>
            <person name="Orosz E."/>
            <person name="Ouedraogo J.P."/>
            <person name="Overkamp K.M."/>
            <person name="Park H.-S."/>
            <person name="Perrone G."/>
            <person name="Piumi F."/>
            <person name="Punt P.J."/>
            <person name="Ram A.F."/>
            <person name="Ramon A."/>
            <person name="Rauscher S."/>
            <person name="Record E."/>
            <person name="Riano-Pachon D.M."/>
            <person name="Robert V."/>
            <person name="Roehrig J."/>
            <person name="Ruller R."/>
            <person name="Salamov A."/>
            <person name="Salih N.S."/>
            <person name="Samson R.A."/>
            <person name="Sandor E."/>
            <person name="Sanguinetti M."/>
            <person name="Schuetze T."/>
            <person name="Sepcic K."/>
            <person name="Shelest E."/>
            <person name="Sherlock G."/>
            <person name="Sophianopoulou V."/>
            <person name="Squina F.M."/>
            <person name="Sun H."/>
            <person name="Susca A."/>
            <person name="Todd R.B."/>
            <person name="Tsang A."/>
            <person name="Unkles S.E."/>
            <person name="van de Wiele N."/>
            <person name="van Rossen-Uffink D."/>
            <person name="Oliveira J.V."/>
            <person name="Vesth T.C."/>
            <person name="Visser J."/>
            <person name="Yu J.-H."/>
            <person name="Zhou M."/>
            <person name="Andersen M.R."/>
            <person name="Archer D.B."/>
            <person name="Baker S.E."/>
            <person name="Benoit I."/>
            <person name="Brakhage A.A."/>
            <person name="Braus G.H."/>
            <person name="Fischer R."/>
            <person name="Frisvad J.C."/>
            <person name="Goldman G.H."/>
            <person name="Houbraken J."/>
            <person name="Oakley B."/>
            <person name="Pocsi I."/>
            <person name="Scazzocchio C."/>
            <person name="Seiboth B."/>
            <person name="vanKuyk P.A."/>
            <person name="Wortman J."/>
            <person name="Dyer P.S."/>
            <person name="Grigoriev I.V."/>
        </authorList>
    </citation>
    <scope>NUCLEOTIDE SEQUENCE [LARGE SCALE GENOMIC DNA]</scope>
    <source>
        <strain evidence="4">CBS 101740 / IMI 381727 / IBT 21946</strain>
    </source>
</reference>
<dbReference type="InterPro" id="IPR013961">
    <property type="entry name" value="RAI1"/>
</dbReference>
<dbReference type="GeneID" id="93579442"/>
<evidence type="ECO:0000313" key="4">
    <source>
        <dbReference type="Proteomes" id="UP000184499"/>
    </source>
</evidence>
<evidence type="ECO:0000313" key="3">
    <source>
        <dbReference type="EMBL" id="OJJ74838.1"/>
    </source>
</evidence>
<feature type="region of interest" description="Disordered" evidence="1">
    <location>
        <begin position="210"/>
        <end position="234"/>
    </location>
</feature>
<gene>
    <name evidence="3" type="ORF">ASPBRDRAFT_52833</name>
</gene>
<name>A0A1L9USY6_ASPBC</name>
<dbReference type="STRING" id="767769.A0A1L9USY6"/>